<dbReference type="SUPFAM" id="SSF54631">
    <property type="entry name" value="CBS-domain pair"/>
    <property type="match status" value="1"/>
</dbReference>
<dbReference type="PROSITE" id="PS51371">
    <property type="entry name" value="CBS"/>
    <property type="match status" value="2"/>
</dbReference>
<dbReference type="Pfam" id="PF02272">
    <property type="entry name" value="DHHA1"/>
    <property type="match status" value="1"/>
</dbReference>
<keyword evidence="8" id="KW-0129">CBS domain</keyword>
<sequence length="364" mass="39732">MRMRGVHDGDIEVYKLGIEVYTKGVEGVHTCASCGFSQALCENEGAEISEAEATLFALGIRADTGALSFASTDPRDGDALVWLMRNGASQTAISEFGQARLSDPQRDILTSALSSIVPQQHHGLKIGTVYTHTGRGFVTGMASVAGELMELANFDVVLMGVVHQNTKRKEFLSLIGRCSTRALTVDLNRVMKAYGGGGHQMAAAASVALQDGEDARDVLDAVVESVKAQVPEQVCASDVMSKSVAVVSPEDTMEHALLLMQRIQRKGLPVADGKGKLMGMLKYRDVVKAAQTNKEHQLVKAWMRRQVPTVSPDMPFNELEEFLIERSIGRVPVVDEQNRLLGLITRTDVLRQHNLYNEINRRVS</sequence>
<dbReference type="Proteomes" id="UP001515480">
    <property type="component" value="Unassembled WGS sequence"/>
</dbReference>
<keyword evidence="6" id="KW-0460">Magnesium</keyword>
<keyword evidence="4" id="KW-0479">Metal-binding</keyword>
<dbReference type="InterPro" id="IPR052390">
    <property type="entry name" value="tRNA_nt/polyA_polymerase"/>
</dbReference>
<gene>
    <name evidence="10" type="ORF">AB1Y20_007194</name>
</gene>
<keyword evidence="11" id="KW-1185">Reference proteome</keyword>
<dbReference type="EMBL" id="JBGBPQ010000017">
    <property type="protein sequence ID" value="KAL1507574.1"/>
    <property type="molecule type" value="Genomic_DNA"/>
</dbReference>
<dbReference type="PANTHER" id="PTHR47788">
    <property type="entry name" value="POLYA POLYMERASE"/>
    <property type="match status" value="1"/>
</dbReference>
<dbReference type="InterPro" id="IPR046342">
    <property type="entry name" value="CBS_dom_sf"/>
</dbReference>
<dbReference type="Gene3D" id="3.10.310.30">
    <property type="match status" value="1"/>
</dbReference>
<keyword evidence="3" id="KW-0548">Nucleotidyltransferase</keyword>
<dbReference type="SUPFAM" id="SSF64182">
    <property type="entry name" value="DHH phosphoesterases"/>
    <property type="match status" value="1"/>
</dbReference>
<comment type="cofactor">
    <cofactor evidence="1">
        <name>Mg(2+)</name>
        <dbReference type="ChEBI" id="CHEBI:18420"/>
    </cofactor>
</comment>
<feature type="domain" description="CBS" evidence="9">
    <location>
        <begin position="240"/>
        <end position="298"/>
    </location>
</feature>
<evidence type="ECO:0000256" key="4">
    <source>
        <dbReference type="ARBA" id="ARBA00022723"/>
    </source>
</evidence>
<keyword evidence="2" id="KW-0819">tRNA processing</keyword>
<dbReference type="Gene3D" id="3.10.580.10">
    <property type="entry name" value="CBS-domain"/>
    <property type="match status" value="1"/>
</dbReference>
<organism evidence="10 11">
    <name type="scientific">Prymnesium parvum</name>
    <name type="common">Toxic golden alga</name>
    <dbReference type="NCBI Taxonomy" id="97485"/>
    <lineage>
        <taxon>Eukaryota</taxon>
        <taxon>Haptista</taxon>
        <taxon>Haptophyta</taxon>
        <taxon>Prymnesiophyceae</taxon>
        <taxon>Prymnesiales</taxon>
        <taxon>Prymnesiaceae</taxon>
        <taxon>Prymnesium</taxon>
    </lineage>
</organism>
<dbReference type="GO" id="GO:0046872">
    <property type="term" value="F:metal ion binding"/>
    <property type="evidence" value="ECO:0007669"/>
    <property type="project" value="UniProtKB-KW"/>
</dbReference>
<dbReference type="AlphaFoldDB" id="A0AB34IWR9"/>
<evidence type="ECO:0000256" key="5">
    <source>
        <dbReference type="ARBA" id="ARBA00022741"/>
    </source>
</evidence>
<proteinExistence type="predicted"/>
<feature type="domain" description="CBS" evidence="9">
    <location>
        <begin position="303"/>
        <end position="363"/>
    </location>
</feature>
<dbReference type="GO" id="GO:0003723">
    <property type="term" value="F:RNA binding"/>
    <property type="evidence" value="ECO:0007669"/>
    <property type="project" value="UniProtKB-KW"/>
</dbReference>
<evidence type="ECO:0000256" key="2">
    <source>
        <dbReference type="ARBA" id="ARBA00022694"/>
    </source>
</evidence>
<protein>
    <recommendedName>
        <fullName evidence="9">CBS domain-containing protein</fullName>
    </recommendedName>
</protein>
<dbReference type="Pfam" id="PF00571">
    <property type="entry name" value="CBS"/>
    <property type="match status" value="2"/>
</dbReference>
<evidence type="ECO:0000256" key="6">
    <source>
        <dbReference type="ARBA" id="ARBA00022842"/>
    </source>
</evidence>
<dbReference type="InterPro" id="IPR038763">
    <property type="entry name" value="DHH_sf"/>
</dbReference>
<dbReference type="InterPro" id="IPR003156">
    <property type="entry name" value="DHHA1_dom"/>
</dbReference>
<dbReference type="Gene3D" id="3.90.1640.10">
    <property type="entry name" value="inorganic pyrophosphatase (n-terminal core)"/>
    <property type="match status" value="1"/>
</dbReference>
<keyword evidence="3" id="KW-0808">Transferase</keyword>
<accession>A0AB34IWR9</accession>
<dbReference type="GO" id="GO:0016779">
    <property type="term" value="F:nucleotidyltransferase activity"/>
    <property type="evidence" value="ECO:0007669"/>
    <property type="project" value="UniProtKB-KW"/>
</dbReference>
<name>A0AB34IWR9_PRYPA</name>
<keyword evidence="7" id="KW-0694">RNA-binding</keyword>
<evidence type="ECO:0000259" key="9">
    <source>
        <dbReference type="PROSITE" id="PS51371"/>
    </source>
</evidence>
<evidence type="ECO:0000256" key="1">
    <source>
        <dbReference type="ARBA" id="ARBA00001946"/>
    </source>
</evidence>
<keyword evidence="5" id="KW-0547">Nucleotide-binding</keyword>
<comment type="caution">
    <text evidence="10">The sequence shown here is derived from an EMBL/GenBank/DDBJ whole genome shotgun (WGS) entry which is preliminary data.</text>
</comment>
<dbReference type="InterPro" id="IPR000644">
    <property type="entry name" value="CBS_dom"/>
</dbReference>
<evidence type="ECO:0000256" key="8">
    <source>
        <dbReference type="PROSITE-ProRule" id="PRU00703"/>
    </source>
</evidence>
<evidence type="ECO:0000256" key="7">
    <source>
        <dbReference type="ARBA" id="ARBA00022884"/>
    </source>
</evidence>
<dbReference type="GO" id="GO:0008033">
    <property type="term" value="P:tRNA processing"/>
    <property type="evidence" value="ECO:0007669"/>
    <property type="project" value="UniProtKB-KW"/>
</dbReference>
<reference evidence="10 11" key="1">
    <citation type="journal article" date="2024" name="Science">
        <title>Giant polyketide synthase enzymes in the biosynthesis of giant marine polyether toxins.</title>
        <authorList>
            <person name="Fallon T.R."/>
            <person name="Shende V.V."/>
            <person name="Wierzbicki I.H."/>
            <person name="Pendleton A.L."/>
            <person name="Watervoot N.F."/>
            <person name="Auber R.P."/>
            <person name="Gonzalez D.J."/>
            <person name="Wisecaver J.H."/>
            <person name="Moore B.S."/>
        </authorList>
    </citation>
    <scope>NUCLEOTIDE SEQUENCE [LARGE SCALE GENOMIC DNA]</scope>
    <source>
        <strain evidence="10 11">12B1</strain>
    </source>
</reference>
<evidence type="ECO:0000256" key="3">
    <source>
        <dbReference type="ARBA" id="ARBA00022695"/>
    </source>
</evidence>
<evidence type="ECO:0000313" key="10">
    <source>
        <dbReference type="EMBL" id="KAL1507574.1"/>
    </source>
</evidence>
<dbReference type="SMART" id="SM00116">
    <property type="entry name" value="CBS"/>
    <property type="match status" value="2"/>
</dbReference>
<evidence type="ECO:0000313" key="11">
    <source>
        <dbReference type="Proteomes" id="UP001515480"/>
    </source>
</evidence>
<dbReference type="PANTHER" id="PTHR47788:SF1">
    <property type="entry name" value="A-ADDING TRNA NUCLEOTIDYLTRANSFERASE"/>
    <property type="match status" value="1"/>
</dbReference>
<dbReference type="GO" id="GO:0000166">
    <property type="term" value="F:nucleotide binding"/>
    <property type="evidence" value="ECO:0007669"/>
    <property type="project" value="UniProtKB-KW"/>
</dbReference>